<protein>
    <submittedName>
        <fullName evidence="3">Uncharacterized protein isoform X1</fullName>
    </submittedName>
</protein>
<sequence length="446" mass="50655">MIKNVSDETIARYQLAKRFDASKLRFIWGTRSGDREDLAPGMSTALTFVFKSRSPEDYEERIVINVEGGFPVIIDVSAHRDPPILIGIPIREIRAYNKSSVSLLWSGDVTSSKNSSSDASTTPGDDLQQILSPWRGSPTSLSNEMELDCKNSLVGDEKLVETQLTNFGSSGRFFLISEANWHCRDITDLTDTCKLLTPSFSLWPAYFHLENNQSLILKTLFTPGHPGLHVEKIFIVCDNISVESFELLGDGVMFHWDFLHFSENLRRQSLPELEDNRFSNFFTAQLHPESLSVLVAVSNLSEFDLNFRWDVINDICLGVLPESGILPGNSTLTFDVFSRNYDLCSEFVESNLQLVLEDLPPQAIPREYQEFVEASRRKWRFPDVSFYSSRELFQRGIHSQLYFQAVEICVANVGVRLPSRTHSIISEEISSGNRDEENFYSDSIEN</sequence>
<dbReference type="PANTHER" id="PTHR46348">
    <property type="entry name" value="DELETED IN LUNG AND ESOPHAGEAL CANCER PROTEIN 1"/>
    <property type="match status" value="1"/>
</dbReference>
<dbReference type="RefSeq" id="XP_011308948.1">
    <property type="nucleotide sequence ID" value="XM_011310646.1"/>
</dbReference>
<dbReference type="OrthoDB" id="2115465at2759"/>
<accession>A0A9R1U687</accession>
<gene>
    <name evidence="3" type="primary">LOC105269998</name>
</gene>
<name>A0A9R1U687_9HYME</name>
<dbReference type="Proteomes" id="UP000694866">
    <property type="component" value="Unplaced"/>
</dbReference>
<dbReference type="PANTHER" id="PTHR46348:SF1">
    <property type="entry name" value="DELETED IN LUNG AND ESOPHAGEAL CANCER PROTEIN 1"/>
    <property type="match status" value="1"/>
</dbReference>
<feature type="compositionally biased region" description="Low complexity" evidence="1">
    <location>
        <begin position="112"/>
        <end position="122"/>
    </location>
</feature>
<feature type="region of interest" description="Disordered" evidence="1">
    <location>
        <begin position="112"/>
        <end position="133"/>
    </location>
</feature>
<reference evidence="3" key="1">
    <citation type="submission" date="2025-08" db="UniProtKB">
        <authorList>
            <consortium name="RefSeq"/>
        </authorList>
    </citation>
    <scope>IDENTIFICATION</scope>
    <source>
        <strain evidence="3">USDA-PBARC FA_bdor</strain>
        <tissue evidence="3">Whole organism</tissue>
    </source>
</reference>
<dbReference type="InterPro" id="IPR033304">
    <property type="entry name" value="DLEC1"/>
</dbReference>
<dbReference type="KEGG" id="fas:105269998"/>
<organism evidence="2 3">
    <name type="scientific">Fopius arisanus</name>
    <dbReference type="NCBI Taxonomy" id="64838"/>
    <lineage>
        <taxon>Eukaryota</taxon>
        <taxon>Metazoa</taxon>
        <taxon>Ecdysozoa</taxon>
        <taxon>Arthropoda</taxon>
        <taxon>Hexapoda</taxon>
        <taxon>Insecta</taxon>
        <taxon>Pterygota</taxon>
        <taxon>Neoptera</taxon>
        <taxon>Endopterygota</taxon>
        <taxon>Hymenoptera</taxon>
        <taxon>Apocrita</taxon>
        <taxon>Ichneumonoidea</taxon>
        <taxon>Braconidae</taxon>
        <taxon>Opiinae</taxon>
        <taxon>Fopius</taxon>
    </lineage>
</organism>
<dbReference type="AlphaFoldDB" id="A0A9R1U687"/>
<dbReference type="GO" id="GO:0008285">
    <property type="term" value="P:negative regulation of cell population proliferation"/>
    <property type="evidence" value="ECO:0007669"/>
    <property type="project" value="InterPro"/>
</dbReference>
<dbReference type="GO" id="GO:0015631">
    <property type="term" value="F:tubulin binding"/>
    <property type="evidence" value="ECO:0007669"/>
    <property type="project" value="TreeGrafter"/>
</dbReference>
<evidence type="ECO:0000256" key="1">
    <source>
        <dbReference type="SAM" id="MobiDB-lite"/>
    </source>
</evidence>
<dbReference type="GO" id="GO:0005737">
    <property type="term" value="C:cytoplasm"/>
    <property type="evidence" value="ECO:0007669"/>
    <property type="project" value="TreeGrafter"/>
</dbReference>
<proteinExistence type="predicted"/>
<dbReference type="GeneID" id="105269998"/>
<dbReference type="GO" id="GO:0005929">
    <property type="term" value="C:cilium"/>
    <property type="evidence" value="ECO:0007669"/>
    <property type="project" value="TreeGrafter"/>
</dbReference>
<evidence type="ECO:0000313" key="3">
    <source>
        <dbReference type="RefSeq" id="XP_011308948.1"/>
    </source>
</evidence>
<keyword evidence="2" id="KW-1185">Reference proteome</keyword>
<evidence type="ECO:0000313" key="2">
    <source>
        <dbReference type="Proteomes" id="UP000694866"/>
    </source>
</evidence>